<protein>
    <recommendedName>
        <fullName evidence="3">Carboxylic ester hydrolase</fullName>
        <ecNumber evidence="3">3.1.1.-</ecNumber>
    </recommendedName>
</protein>
<dbReference type="AlphaFoldDB" id="A0AAE0N3E4"/>
<dbReference type="InterPro" id="IPR029058">
    <property type="entry name" value="AB_hydrolase_fold"/>
</dbReference>
<keyword evidence="3" id="KW-0732">Signal</keyword>
<organism evidence="5 6">
    <name type="scientific">Podospora didyma</name>
    <dbReference type="NCBI Taxonomy" id="330526"/>
    <lineage>
        <taxon>Eukaryota</taxon>
        <taxon>Fungi</taxon>
        <taxon>Dikarya</taxon>
        <taxon>Ascomycota</taxon>
        <taxon>Pezizomycotina</taxon>
        <taxon>Sordariomycetes</taxon>
        <taxon>Sordariomycetidae</taxon>
        <taxon>Sordariales</taxon>
        <taxon>Podosporaceae</taxon>
        <taxon>Podospora</taxon>
    </lineage>
</organism>
<reference evidence="5" key="2">
    <citation type="submission" date="2023-06" db="EMBL/GenBank/DDBJ databases">
        <authorList>
            <consortium name="Lawrence Berkeley National Laboratory"/>
            <person name="Haridas S."/>
            <person name="Hensen N."/>
            <person name="Bonometti L."/>
            <person name="Westerberg I."/>
            <person name="Brannstrom I.O."/>
            <person name="Guillou S."/>
            <person name="Cros-Aarteil S."/>
            <person name="Calhoun S."/>
            <person name="Kuo A."/>
            <person name="Mondo S."/>
            <person name="Pangilinan J."/>
            <person name="Riley R."/>
            <person name="LaButti K."/>
            <person name="Andreopoulos B."/>
            <person name="Lipzen A."/>
            <person name="Chen C."/>
            <person name="Yanf M."/>
            <person name="Daum C."/>
            <person name="Ng V."/>
            <person name="Clum A."/>
            <person name="Steindorff A."/>
            <person name="Ohm R."/>
            <person name="Martin F."/>
            <person name="Silar P."/>
            <person name="Natvig D."/>
            <person name="Lalanne C."/>
            <person name="Gautier V."/>
            <person name="Ament-velasquez S.L."/>
            <person name="Kruys A."/>
            <person name="Hutchinson M.I."/>
            <person name="Powell A.J."/>
            <person name="Barry K."/>
            <person name="Miller A.N."/>
            <person name="Grigoriev I.V."/>
            <person name="Debuchy R."/>
            <person name="Gladieux P."/>
            <person name="Thoren M.H."/>
            <person name="Johannesson H."/>
        </authorList>
    </citation>
    <scope>NUCLEOTIDE SEQUENCE</scope>
    <source>
        <strain evidence="5">CBS 232.78</strain>
    </source>
</reference>
<dbReference type="SUPFAM" id="SSF53474">
    <property type="entry name" value="alpha/beta-Hydrolases"/>
    <property type="match status" value="1"/>
</dbReference>
<dbReference type="FunFam" id="3.40.50.1820:FF:000266">
    <property type="entry name" value="Carboxylic ester hydrolase"/>
    <property type="match status" value="1"/>
</dbReference>
<accession>A0AAE0N3E4</accession>
<dbReference type="EC" id="3.1.1.-" evidence="3"/>
<dbReference type="InterPro" id="IPR002018">
    <property type="entry name" value="CarbesteraseB"/>
</dbReference>
<evidence type="ECO:0000259" key="4">
    <source>
        <dbReference type="Pfam" id="PF00135"/>
    </source>
</evidence>
<dbReference type="EMBL" id="JAULSW010000010">
    <property type="protein sequence ID" value="KAK3368698.1"/>
    <property type="molecule type" value="Genomic_DNA"/>
</dbReference>
<keyword evidence="2 3" id="KW-0378">Hydrolase</keyword>
<feature type="chain" id="PRO_5041773878" description="Carboxylic ester hydrolase" evidence="3">
    <location>
        <begin position="20"/>
        <end position="627"/>
    </location>
</feature>
<dbReference type="InterPro" id="IPR019826">
    <property type="entry name" value="Carboxylesterase_B_AS"/>
</dbReference>
<evidence type="ECO:0000256" key="1">
    <source>
        <dbReference type="ARBA" id="ARBA00005964"/>
    </source>
</evidence>
<dbReference type="PANTHER" id="PTHR11559">
    <property type="entry name" value="CARBOXYLESTERASE"/>
    <property type="match status" value="1"/>
</dbReference>
<sequence length="627" mass="65846">MAILKHLAVALALASTALAAPATQGLETRQEEAESGDIAASFVSELIQNATAIDTEAQKAKRALCNAPQSLVVNAGYAKYRGSYNSATGLNTWKGVRYAEAPTGNLRWQPPRVPGPKPFAPITDATSFAATCPQTVPAVPGAPFIPGDEDCLFLNVYAPANAQKLPVLVWIHGGGYGYGDGRQDMTEIINANNKGFVVVSIQYRLGAFGFLSSQEVRTKGAVNAGILDQALALQWVKSYICQFGGDPQSVTISGESAGGSSVMYHDLAVNGGLGSLLFDQSIAASPYLPFQYNFNAAVPTSKYYAFSQAVGCPSSGDVFDCLVGTDTTVLQQANFAITQQSEYGYWAFYPVTDNVYITDRATKQLTAKKVNGKKLLVGSNANEGPLFVPPNIVTEADLIGWLHKEFPNLSTAQINTILAANPNSAETSAGPHFETNGVSGATAVTVSGDANGQLQRGNNILAEATFVCPSHWMAAAYTQPGKSAWQYQYSVPFAFHGSDVAAYFGPAGPNLSGDFTLAFRKIWGNFITTGNPSISNAIANGAAAANPNAPNGASAWPAWNEASPKLLNLNSTGGTPYQFATQWGTSVTQFASPGQQNAIAVAAADSWEGGRGARCAVYKALAPSIPA</sequence>
<dbReference type="PROSITE" id="PS00122">
    <property type="entry name" value="CARBOXYLESTERASE_B_1"/>
    <property type="match status" value="1"/>
</dbReference>
<feature type="signal peptide" evidence="3">
    <location>
        <begin position="1"/>
        <end position="19"/>
    </location>
</feature>
<dbReference type="PROSITE" id="PS00941">
    <property type="entry name" value="CARBOXYLESTERASE_B_2"/>
    <property type="match status" value="1"/>
</dbReference>
<dbReference type="Proteomes" id="UP001285441">
    <property type="component" value="Unassembled WGS sequence"/>
</dbReference>
<name>A0AAE0N3E4_9PEZI</name>
<dbReference type="InterPro" id="IPR019819">
    <property type="entry name" value="Carboxylesterase_B_CS"/>
</dbReference>
<dbReference type="InterPro" id="IPR050309">
    <property type="entry name" value="Type-B_Carboxylest/Lipase"/>
</dbReference>
<evidence type="ECO:0000313" key="6">
    <source>
        <dbReference type="Proteomes" id="UP001285441"/>
    </source>
</evidence>
<evidence type="ECO:0000256" key="3">
    <source>
        <dbReference type="RuleBase" id="RU361235"/>
    </source>
</evidence>
<reference evidence="5" key="1">
    <citation type="journal article" date="2023" name="Mol. Phylogenet. Evol.">
        <title>Genome-scale phylogeny and comparative genomics of the fungal order Sordariales.</title>
        <authorList>
            <person name="Hensen N."/>
            <person name="Bonometti L."/>
            <person name="Westerberg I."/>
            <person name="Brannstrom I.O."/>
            <person name="Guillou S."/>
            <person name="Cros-Aarteil S."/>
            <person name="Calhoun S."/>
            <person name="Haridas S."/>
            <person name="Kuo A."/>
            <person name="Mondo S."/>
            <person name="Pangilinan J."/>
            <person name="Riley R."/>
            <person name="LaButti K."/>
            <person name="Andreopoulos B."/>
            <person name="Lipzen A."/>
            <person name="Chen C."/>
            <person name="Yan M."/>
            <person name="Daum C."/>
            <person name="Ng V."/>
            <person name="Clum A."/>
            <person name="Steindorff A."/>
            <person name="Ohm R.A."/>
            <person name="Martin F."/>
            <person name="Silar P."/>
            <person name="Natvig D.O."/>
            <person name="Lalanne C."/>
            <person name="Gautier V."/>
            <person name="Ament-Velasquez S.L."/>
            <person name="Kruys A."/>
            <person name="Hutchinson M.I."/>
            <person name="Powell A.J."/>
            <person name="Barry K."/>
            <person name="Miller A.N."/>
            <person name="Grigoriev I.V."/>
            <person name="Debuchy R."/>
            <person name="Gladieux P."/>
            <person name="Hiltunen Thoren M."/>
            <person name="Johannesson H."/>
        </authorList>
    </citation>
    <scope>NUCLEOTIDE SEQUENCE</scope>
    <source>
        <strain evidence="5">CBS 232.78</strain>
    </source>
</reference>
<comment type="similarity">
    <text evidence="1 3">Belongs to the type-B carboxylesterase/lipase family.</text>
</comment>
<comment type="caution">
    <text evidence="5">The sequence shown here is derived from an EMBL/GenBank/DDBJ whole genome shotgun (WGS) entry which is preliminary data.</text>
</comment>
<evidence type="ECO:0000313" key="5">
    <source>
        <dbReference type="EMBL" id="KAK3368698.1"/>
    </source>
</evidence>
<feature type="domain" description="Carboxylesterase type B" evidence="4">
    <location>
        <begin position="70"/>
        <end position="573"/>
    </location>
</feature>
<dbReference type="Pfam" id="PF00135">
    <property type="entry name" value="COesterase"/>
    <property type="match status" value="1"/>
</dbReference>
<gene>
    <name evidence="5" type="ORF">B0H63DRAFT_80177</name>
</gene>
<dbReference type="GO" id="GO:0016787">
    <property type="term" value="F:hydrolase activity"/>
    <property type="evidence" value="ECO:0007669"/>
    <property type="project" value="UniProtKB-KW"/>
</dbReference>
<dbReference type="Gene3D" id="3.40.50.1820">
    <property type="entry name" value="alpha/beta hydrolase"/>
    <property type="match status" value="1"/>
</dbReference>
<keyword evidence="6" id="KW-1185">Reference proteome</keyword>
<evidence type="ECO:0000256" key="2">
    <source>
        <dbReference type="ARBA" id="ARBA00022801"/>
    </source>
</evidence>
<proteinExistence type="inferred from homology"/>